<proteinExistence type="predicted"/>
<organism evidence="1 2">
    <name type="scientific">Diphasiastrum complanatum</name>
    <name type="common">Issler's clubmoss</name>
    <name type="synonym">Lycopodium complanatum</name>
    <dbReference type="NCBI Taxonomy" id="34168"/>
    <lineage>
        <taxon>Eukaryota</taxon>
        <taxon>Viridiplantae</taxon>
        <taxon>Streptophyta</taxon>
        <taxon>Embryophyta</taxon>
        <taxon>Tracheophyta</taxon>
        <taxon>Lycopodiopsida</taxon>
        <taxon>Lycopodiales</taxon>
        <taxon>Lycopodiaceae</taxon>
        <taxon>Lycopodioideae</taxon>
        <taxon>Diphasiastrum</taxon>
    </lineage>
</organism>
<accession>A0ACC2EXB5</accession>
<sequence length="158" mass="17219">MENNDHPLEILADGLAMLRQMEATKMMWKVEAKANANAAAASVGNKIQNGCEDSVLLFPAEQKRYPILTNSLPSRGSFGPGCILNPGRKDQHYAEHQTGRTFCLDVGSSTAKEWVATGAATFQENSNQVLIPTSVSSDSSIFSKAWSSRPSRNPHRKV</sequence>
<protein>
    <submittedName>
        <fullName evidence="1">Uncharacterized protein</fullName>
    </submittedName>
</protein>
<evidence type="ECO:0000313" key="2">
    <source>
        <dbReference type="Proteomes" id="UP001162992"/>
    </source>
</evidence>
<gene>
    <name evidence="1" type="ORF">O6H91_01G144200</name>
</gene>
<comment type="caution">
    <text evidence="1">The sequence shown here is derived from an EMBL/GenBank/DDBJ whole genome shotgun (WGS) entry which is preliminary data.</text>
</comment>
<dbReference type="EMBL" id="CM055092">
    <property type="protein sequence ID" value="KAJ7570995.1"/>
    <property type="molecule type" value="Genomic_DNA"/>
</dbReference>
<name>A0ACC2EXB5_DIPCM</name>
<dbReference type="Proteomes" id="UP001162992">
    <property type="component" value="Chromosome 1"/>
</dbReference>
<evidence type="ECO:0000313" key="1">
    <source>
        <dbReference type="EMBL" id="KAJ7570995.1"/>
    </source>
</evidence>
<reference evidence="2" key="1">
    <citation type="journal article" date="2024" name="Proc. Natl. Acad. Sci. U.S.A.">
        <title>Extraordinary preservation of gene collinearity over three hundred million years revealed in homosporous lycophytes.</title>
        <authorList>
            <person name="Li C."/>
            <person name="Wickell D."/>
            <person name="Kuo L.Y."/>
            <person name="Chen X."/>
            <person name="Nie B."/>
            <person name="Liao X."/>
            <person name="Peng D."/>
            <person name="Ji J."/>
            <person name="Jenkins J."/>
            <person name="Williams M."/>
            <person name="Shu S."/>
            <person name="Plott C."/>
            <person name="Barry K."/>
            <person name="Rajasekar S."/>
            <person name="Grimwood J."/>
            <person name="Han X."/>
            <person name="Sun S."/>
            <person name="Hou Z."/>
            <person name="He W."/>
            <person name="Dai G."/>
            <person name="Sun C."/>
            <person name="Schmutz J."/>
            <person name="Leebens-Mack J.H."/>
            <person name="Li F.W."/>
            <person name="Wang L."/>
        </authorList>
    </citation>
    <scope>NUCLEOTIDE SEQUENCE [LARGE SCALE GENOMIC DNA]</scope>
    <source>
        <strain evidence="2">cv. PW_Plant_1</strain>
    </source>
</reference>
<keyword evidence="2" id="KW-1185">Reference proteome</keyword>